<evidence type="ECO:0000313" key="2">
    <source>
        <dbReference type="EMBL" id="MCM2568540.1"/>
    </source>
</evidence>
<name>A0ABT0WWX2_9BURK</name>
<keyword evidence="3" id="KW-1185">Reference proteome</keyword>
<protein>
    <submittedName>
        <fullName evidence="2">Uncharacterized protein</fullName>
    </submittedName>
</protein>
<evidence type="ECO:0000256" key="1">
    <source>
        <dbReference type="SAM" id="MobiDB-lite"/>
    </source>
</evidence>
<evidence type="ECO:0000313" key="3">
    <source>
        <dbReference type="Proteomes" id="UP001202243"/>
    </source>
</evidence>
<reference evidence="2 3" key="1">
    <citation type="submission" date="2022-06" db="EMBL/GenBank/DDBJ databases">
        <title>Janthinobacterium kumbetensis sp. nov., isolated from spring water in Turkey.</title>
        <authorList>
            <person name="Inan Bektas K."/>
            <person name="Belduz A.A."/>
            <person name="Canakci S."/>
            <person name="Nalcaoglu A."/>
            <person name="Ceylan E."/>
            <person name="Kati H."/>
        </authorList>
    </citation>
    <scope>NUCLEOTIDE SEQUENCE [LARGE SCALE GENOMIC DNA]</scope>
    <source>
        <strain evidence="2 3">GK</strain>
    </source>
</reference>
<proteinExistence type="predicted"/>
<accession>A0ABT0WWX2</accession>
<dbReference type="EMBL" id="JAMQGR010000011">
    <property type="protein sequence ID" value="MCM2568540.1"/>
    <property type="molecule type" value="Genomic_DNA"/>
</dbReference>
<dbReference type="RefSeq" id="WP_251351374.1">
    <property type="nucleotide sequence ID" value="NZ_JAMQGR010000011.1"/>
</dbReference>
<comment type="caution">
    <text evidence="2">The sequence shown here is derived from an EMBL/GenBank/DDBJ whole genome shotgun (WGS) entry which is preliminary data.</text>
</comment>
<feature type="region of interest" description="Disordered" evidence="1">
    <location>
        <begin position="123"/>
        <end position="154"/>
    </location>
</feature>
<dbReference type="Proteomes" id="UP001202243">
    <property type="component" value="Unassembled WGS sequence"/>
</dbReference>
<sequence length="229" mass="23756">MSLLKTGDGQARGPDLLGKAGAAGARIEGKGILSQLEHGVAAPAAMPALRWRPGWRHGAAGALCLAVLITAVFAYDTEVLPRPRPAAPATAMAAPAVPAPTVPPQAAQAATIVNMAASPLPEAAAASAPRKTPPPVRQAAARPQGTRPAGAPGDSDVALLTAMVAHAHRQEGTAAPVRDVVLRRQEQEQEQEQETAELLRRCKQLGLIEGMLCRSRICSGRWDSDPACH</sequence>
<gene>
    <name evidence="2" type="ORF">NCG91_23270</name>
</gene>
<organism evidence="2 3">
    <name type="scientific">Janthinobacterium kumbetense</name>
    <dbReference type="NCBI Taxonomy" id="2950280"/>
    <lineage>
        <taxon>Bacteria</taxon>
        <taxon>Pseudomonadati</taxon>
        <taxon>Pseudomonadota</taxon>
        <taxon>Betaproteobacteria</taxon>
        <taxon>Burkholderiales</taxon>
        <taxon>Oxalobacteraceae</taxon>
        <taxon>Janthinobacterium</taxon>
    </lineage>
</organism>